<reference evidence="1" key="1">
    <citation type="submission" date="2021-03" db="EMBL/GenBank/DDBJ databases">
        <title>Comparative genomics and phylogenomic investigation of the class Geoglossomycetes provide insights into ecological specialization and systematics.</title>
        <authorList>
            <person name="Melie T."/>
            <person name="Pirro S."/>
            <person name="Miller A.N."/>
            <person name="Quandt A."/>
        </authorList>
    </citation>
    <scope>NUCLEOTIDE SEQUENCE</scope>
    <source>
        <strain evidence="1">CAQ_001_2017</strain>
    </source>
</reference>
<sequence length="175" mass="18713">MSSQQPRRFLDAGENTKNLMYQHGSPTAGLVRESISKGVKRILFECYFPENEPGLGPEQPADLLLKNGDYPTGRVQYTILVTRWPRFGSAKLESAIRKVVALSGASETDLLSDGTERGCRTPSSVSEATAYPTSENIRAVICQTALATSAATTFFDPVSIGDRSLADGGLGANGP</sequence>
<name>A0A9P8LFD8_9PEZI</name>
<dbReference type="AlphaFoldDB" id="A0A9P8LFD8"/>
<comment type="caution">
    <text evidence="1">The sequence shown here is derived from an EMBL/GenBank/DDBJ whole genome shotgun (WGS) entry which is preliminary data.</text>
</comment>
<dbReference type="SUPFAM" id="SSF52151">
    <property type="entry name" value="FabD/lysophospholipase-like"/>
    <property type="match status" value="1"/>
</dbReference>
<organism evidence="1 2">
    <name type="scientific">Trichoglossum hirsutum</name>
    <dbReference type="NCBI Taxonomy" id="265104"/>
    <lineage>
        <taxon>Eukaryota</taxon>
        <taxon>Fungi</taxon>
        <taxon>Dikarya</taxon>
        <taxon>Ascomycota</taxon>
        <taxon>Pezizomycotina</taxon>
        <taxon>Geoglossomycetes</taxon>
        <taxon>Geoglossales</taxon>
        <taxon>Geoglossaceae</taxon>
        <taxon>Trichoglossum</taxon>
    </lineage>
</organism>
<keyword evidence="2" id="KW-1185">Reference proteome</keyword>
<accession>A0A9P8LFD8</accession>
<dbReference type="EMBL" id="JAGHQM010000180">
    <property type="protein sequence ID" value="KAH0564775.1"/>
    <property type="molecule type" value="Genomic_DNA"/>
</dbReference>
<evidence type="ECO:0008006" key="3">
    <source>
        <dbReference type="Google" id="ProtNLM"/>
    </source>
</evidence>
<evidence type="ECO:0000313" key="2">
    <source>
        <dbReference type="Proteomes" id="UP000750711"/>
    </source>
</evidence>
<proteinExistence type="predicted"/>
<dbReference type="InterPro" id="IPR016035">
    <property type="entry name" value="Acyl_Trfase/lysoPLipase"/>
</dbReference>
<dbReference type="Proteomes" id="UP000750711">
    <property type="component" value="Unassembled WGS sequence"/>
</dbReference>
<protein>
    <recommendedName>
        <fullName evidence="3">PNPLA domain-containing protein</fullName>
    </recommendedName>
</protein>
<gene>
    <name evidence="1" type="ORF">GP486_001832</name>
</gene>
<evidence type="ECO:0000313" key="1">
    <source>
        <dbReference type="EMBL" id="KAH0564775.1"/>
    </source>
</evidence>
<dbReference type="Gene3D" id="3.40.1090.10">
    <property type="entry name" value="Cytosolic phospholipase A2 catalytic domain"/>
    <property type="match status" value="1"/>
</dbReference>